<feature type="region of interest" description="Disordered" evidence="1">
    <location>
        <begin position="1"/>
        <end position="64"/>
    </location>
</feature>
<reference evidence="3" key="1">
    <citation type="submission" date="2016-10" db="EMBL/GenBank/DDBJ databases">
        <authorList>
            <person name="Varghese N."/>
            <person name="Submissions S."/>
        </authorList>
    </citation>
    <scope>NUCLEOTIDE SEQUENCE [LARGE SCALE GENOMIC DNA]</scope>
    <source>
        <strain evidence="3">DSM 241</strain>
    </source>
</reference>
<feature type="compositionally biased region" description="Basic and acidic residues" evidence="1">
    <location>
        <begin position="31"/>
        <end position="64"/>
    </location>
</feature>
<gene>
    <name evidence="2" type="ORF">SAMN05444515_10854</name>
</gene>
<name>A0A1H7LV71_9GAMM</name>
<proteinExistence type="predicted"/>
<dbReference type="EMBL" id="FOAA01000008">
    <property type="protein sequence ID" value="SEL02759.1"/>
    <property type="molecule type" value="Genomic_DNA"/>
</dbReference>
<dbReference type="AlphaFoldDB" id="A0A1H7LV71"/>
<accession>A0A1H7LV71</accession>
<evidence type="ECO:0000256" key="1">
    <source>
        <dbReference type="SAM" id="MobiDB-lite"/>
    </source>
</evidence>
<keyword evidence="3" id="KW-1185">Reference proteome</keyword>
<evidence type="ECO:0000313" key="3">
    <source>
        <dbReference type="Proteomes" id="UP000199256"/>
    </source>
</evidence>
<protein>
    <submittedName>
        <fullName evidence="2">Uncharacterized protein</fullName>
    </submittedName>
</protein>
<evidence type="ECO:0000313" key="2">
    <source>
        <dbReference type="EMBL" id="SEL02759.1"/>
    </source>
</evidence>
<dbReference type="RefSeq" id="WP_090253338.1">
    <property type="nucleotide sequence ID" value="NZ_FOAA01000008.1"/>
</dbReference>
<organism evidence="2 3">
    <name type="scientific">Ectothiorhodospira marina</name>
    <dbReference type="NCBI Taxonomy" id="1396821"/>
    <lineage>
        <taxon>Bacteria</taxon>
        <taxon>Pseudomonadati</taxon>
        <taxon>Pseudomonadota</taxon>
        <taxon>Gammaproteobacteria</taxon>
        <taxon>Chromatiales</taxon>
        <taxon>Ectothiorhodospiraceae</taxon>
        <taxon>Ectothiorhodospira</taxon>
    </lineage>
</organism>
<sequence>MSEDDQKTAPPSKPYPGPERRKGERRKAQHDRREMFRFEPEKDPRRSGQDRRRANQDVWKQRDI</sequence>
<dbReference type="Proteomes" id="UP000199256">
    <property type="component" value="Unassembled WGS sequence"/>
</dbReference>
<dbReference type="OrthoDB" id="5785328at2"/>
<dbReference type="STRING" id="1396821.SAMN05444515_10854"/>